<dbReference type="GO" id="GO:0046872">
    <property type="term" value="F:metal ion binding"/>
    <property type="evidence" value="ECO:0007669"/>
    <property type="project" value="UniProtKB-KW"/>
</dbReference>
<evidence type="ECO:0000256" key="7">
    <source>
        <dbReference type="ARBA" id="ARBA00022801"/>
    </source>
</evidence>
<name>A0AAJ6YC34_9HYME</name>
<dbReference type="FunFam" id="3.90.780.10:FF:000001">
    <property type="entry name" value="NT5E isoform 3"/>
    <property type="match status" value="1"/>
</dbReference>
<feature type="domain" description="Calcineurin-like phosphoesterase" evidence="9">
    <location>
        <begin position="43"/>
        <end position="262"/>
    </location>
</feature>
<dbReference type="SUPFAM" id="SSF56300">
    <property type="entry name" value="Metallo-dependent phosphatases"/>
    <property type="match status" value="1"/>
</dbReference>
<evidence type="ECO:0000256" key="2">
    <source>
        <dbReference type="ARBA" id="ARBA00006654"/>
    </source>
</evidence>
<dbReference type="GO" id="GO:0000166">
    <property type="term" value="F:nucleotide binding"/>
    <property type="evidence" value="ECO:0007669"/>
    <property type="project" value="UniProtKB-KW"/>
</dbReference>
<dbReference type="RefSeq" id="XP_011494980.1">
    <property type="nucleotide sequence ID" value="XM_011496678.1"/>
</dbReference>
<dbReference type="Gene3D" id="3.90.780.10">
    <property type="entry name" value="5'-Nucleotidase, C-terminal domain"/>
    <property type="match status" value="1"/>
</dbReference>
<accession>A0AAJ6YC34</accession>
<reference evidence="12" key="1">
    <citation type="submission" date="2025-08" db="UniProtKB">
        <authorList>
            <consortium name="RefSeq"/>
        </authorList>
    </citation>
    <scope>IDENTIFICATION</scope>
</reference>
<sequence>MALMARFGRRSNLPGAMVFLLSIVCVSNIADAAPADNDVLTVRIIHTNDMHSRFEETSQFSGICNDKSREGNKCYGGFARLATLVRKARGSATDNLPTFFLNAGDTYQGTKLFRYYKWKIVAKFLNILNPDVASLGNHEFDNGIQGLIPFLNNVSFPVVAANLDLSAEPTLEQTKQLKKSTILQAKNKKIGVVGYVTPDTKVLSRPEKVVFLDEVESVKKEAKYLKSQGCDIIIALGHSGYEADMKIGRGVDEVDLVIGGHTNTFLYNGHEPDSEKPEGLYPTVVVQPSGKKVYIVQAYAYTKYLGDLSIDFNRQGDIIRIEGNPILVDSSVPMAEDVVEELKLWTEPLVNTTTRVVGTTNVLLQGDDKVCRLEECNFGNLLTDAIIYHNAKQFTDRNGWTDAGIAIYQAGGIRSSIDTINSGKVTLDDVMTAFPFGTKIYKVHVNSKTLMQVLEWSVHDRINQNTTSHGGGFLQFSGIHITYDISKPFNSRVVSLKLRCSLCIIPSYEDFNANKTYTILMPDFMYHGGDGFVMLQNQPYTNLNSTVADIIVDYINRTSPVYANVEGRIQFVINEDKSSGINSGEASTNSAASFIYQIPILSSCFALMRFL</sequence>
<dbReference type="Gene3D" id="3.60.21.10">
    <property type="match status" value="1"/>
</dbReference>
<dbReference type="PANTHER" id="PTHR11575:SF24">
    <property type="entry name" value="5'-NUCLEOTIDASE"/>
    <property type="match status" value="1"/>
</dbReference>
<dbReference type="Proteomes" id="UP000695007">
    <property type="component" value="Unplaced"/>
</dbReference>
<dbReference type="InterPro" id="IPR004843">
    <property type="entry name" value="Calcineurin-like_PHP"/>
</dbReference>
<dbReference type="GeneID" id="105359915"/>
<dbReference type="SUPFAM" id="SSF55816">
    <property type="entry name" value="5'-nucleotidase (syn. UDP-sugar hydrolase), C-terminal domain"/>
    <property type="match status" value="1"/>
</dbReference>
<dbReference type="Pfam" id="PF02872">
    <property type="entry name" value="5_nucleotid_C"/>
    <property type="match status" value="1"/>
</dbReference>
<dbReference type="AlphaFoldDB" id="A0AAJ6YC34"/>
<evidence type="ECO:0000256" key="4">
    <source>
        <dbReference type="ARBA" id="ARBA00022723"/>
    </source>
</evidence>
<dbReference type="InterPro" id="IPR008334">
    <property type="entry name" value="5'-Nucleotdase_C"/>
</dbReference>
<evidence type="ECO:0000256" key="3">
    <source>
        <dbReference type="ARBA" id="ARBA00012643"/>
    </source>
</evidence>
<dbReference type="FunFam" id="3.60.21.10:FF:000020">
    <property type="entry name" value="NT5E isoform 4"/>
    <property type="match status" value="1"/>
</dbReference>
<dbReference type="InterPro" id="IPR036907">
    <property type="entry name" value="5'-Nucleotdase_C_sf"/>
</dbReference>
<dbReference type="PROSITE" id="PS00786">
    <property type="entry name" value="5_NUCLEOTIDASE_2"/>
    <property type="match status" value="1"/>
</dbReference>
<evidence type="ECO:0000259" key="9">
    <source>
        <dbReference type="Pfam" id="PF00149"/>
    </source>
</evidence>
<dbReference type="InterPro" id="IPR006146">
    <property type="entry name" value="5'-Nucleotdase_CS"/>
</dbReference>
<feature type="domain" description="5'-Nucleotidase C-terminal" evidence="10">
    <location>
        <begin position="356"/>
        <end position="536"/>
    </location>
</feature>
<dbReference type="KEGG" id="csol:105359915"/>
<dbReference type="GO" id="GO:0005886">
    <property type="term" value="C:plasma membrane"/>
    <property type="evidence" value="ECO:0007669"/>
    <property type="project" value="TreeGrafter"/>
</dbReference>
<evidence type="ECO:0000313" key="11">
    <source>
        <dbReference type="Proteomes" id="UP000695007"/>
    </source>
</evidence>
<dbReference type="PROSITE" id="PS00785">
    <property type="entry name" value="5_NUCLEOTIDASE_1"/>
    <property type="match status" value="1"/>
</dbReference>
<evidence type="ECO:0000313" key="12">
    <source>
        <dbReference type="RefSeq" id="XP_011494980.1"/>
    </source>
</evidence>
<dbReference type="GO" id="GO:0006196">
    <property type="term" value="P:AMP catabolic process"/>
    <property type="evidence" value="ECO:0007669"/>
    <property type="project" value="TreeGrafter"/>
</dbReference>
<dbReference type="Pfam" id="PF00149">
    <property type="entry name" value="Metallophos"/>
    <property type="match status" value="1"/>
</dbReference>
<keyword evidence="7 8" id="KW-0378">Hydrolase</keyword>
<evidence type="ECO:0000256" key="8">
    <source>
        <dbReference type="RuleBase" id="RU362119"/>
    </source>
</evidence>
<keyword evidence="5 8" id="KW-0732">Signal</keyword>
<dbReference type="PRINTS" id="PR01607">
    <property type="entry name" value="APYRASEFAMLY"/>
</dbReference>
<feature type="signal peptide" evidence="8">
    <location>
        <begin position="1"/>
        <end position="32"/>
    </location>
</feature>
<evidence type="ECO:0000259" key="10">
    <source>
        <dbReference type="Pfam" id="PF02872"/>
    </source>
</evidence>
<evidence type="ECO:0000256" key="6">
    <source>
        <dbReference type="ARBA" id="ARBA00022741"/>
    </source>
</evidence>
<dbReference type="GO" id="GO:0008253">
    <property type="term" value="F:5'-nucleotidase activity"/>
    <property type="evidence" value="ECO:0007669"/>
    <property type="project" value="UniProtKB-EC"/>
</dbReference>
<protein>
    <recommendedName>
        <fullName evidence="3">5'-nucleotidase</fullName>
        <ecNumber evidence="3">3.1.3.5</ecNumber>
    </recommendedName>
</protein>
<keyword evidence="6 8" id="KW-0547">Nucleotide-binding</keyword>
<dbReference type="CDD" id="cd07409">
    <property type="entry name" value="MPP_CD73_N"/>
    <property type="match status" value="1"/>
</dbReference>
<comment type="similarity">
    <text evidence="2 8">Belongs to the 5'-nucleotidase family.</text>
</comment>
<keyword evidence="4" id="KW-0479">Metal-binding</keyword>
<organism evidence="11 12">
    <name type="scientific">Ceratosolen solmsi marchali</name>
    <dbReference type="NCBI Taxonomy" id="326594"/>
    <lineage>
        <taxon>Eukaryota</taxon>
        <taxon>Metazoa</taxon>
        <taxon>Ecdysozoa</taxon>
        <taxon>Arthropoda</taxon>
        <taxon>Hexapoda</taxon>
        <taxon>Insecta</taxon>
        <taxon>Pterygota</taxon>
        <taxon>Neoptera</taxon>
        <taxon>Endopterygota</taxon>
        <taxon>Hymenoptera</taxon>
        <taxon>Apocrita</taxon>
        <taxon>Proctotrupomorpha</taxon>
        <taxon>Chalcidoidea</taxon>
        <taxon>Agaonidae</taxon>
        <taxon>Agaoninae</taxon>
        <taxon>Ceratosolen</taxon>
    </lineage>
</organism>
<evidence type="ECO:0000256" key="5">
    <source>
        <dbReference type="ARBA" id="ARBA00022729"/>
    </source>
</evidence>
<dbReference type="EC" id="3.1.3.5" evidence="3"/>
<dbReference type="PANTHER" id="PTHR11575">
    <property type="entry name" value="5'-NUCLEOTIDASE-RELATED"/>
    <property type="match status" value="1"/>
</dbReference>
<evidence type="ECO:0000256" key="1">
    <source>
        <dbReference type="ARBA" id="ARBA00000815"/>
    </source>
</evidence>
<feature type="chain" id="PRO_5042313153" description="5'-nucleotidase" evidence="8">
    <location>
        <begin position="33"/>
        <end position="611"/>
    </location>
</feature>
<gene>
    <name evidence="12" type="primary">LOC105359915</name>
</gene>
<keyword evidence="11" id="KW-1185">Reference proteome</keyword>
<dbReference type="InterPro" id="IPR006179">
    <property type="entry name" value="5_nucleotidase/apyrase"/>
</dbReference>
<dbReference type="InterPro" id="IPR029052">
    <property type="entry name" value="Metallo-depent_PP-like"/>
</dbReference>
<proteinExistence type="inferred from homology"/>
<comment type="catalytic activity">
    <reaction evidence="1">
        <text>a ribonucleoside 5'-phosphate + H2O = a ribonucleoside + phosphate</text>
        <dbReference type="Rhea" id="RHEA:12484"/>
        <dbReference type="ChEBI" id="CHEBI:15377"/>
        <dbReference type="ChEBI" id="CHEBI:18254"/>
        <dbReference type="ChEBI" id="CHEBI:43474"/>
        <dbReference type="ChEBI" id="CHEBI:58043"/>
        <dbReference type="EC" id="3.1.3.5"/>
    </reaction>
</comment>